<dbReference type="EMBL" id="JACIEV010000019">
    <property type="protein sequence ID" value="MBB4155670.1"/>
    <property type="molecule type" value="Genomic_DNA"/>
</dbReference>
<evidence type="ECO:0000313" key="1">
    <source>
        <dbReference type="EMBL" id="MBB4155670.1"/>
    </source>
</evidence>
<keyword evidence="2" id="KW-1185">Reference proteome</keyword>
<dbReference type="Proteomes" id="UP000529795">
    <property type="component" value="Unassembled WGS sequence"/>
</dbReference>
<accession>A0A840FCB9</accession>
<comment type="caution">
    <text evidence="1">The sequence shown here is derived from an EMBL/GenBank/DDBJ whole genome shotgun (WGS) entry which is preliminary data.</text>
</comment>
<evidence type="ECO:0000313" key="2">
    <source>
        <dbReference type="Proteomes" id="UP000529795"/>
    </source>
</evidence>
<gene>
    <name evidence="1" type="ORF">GGQ80_003595</name>
</gene>
<organism evidence="1 2">
    <name type="scientific">Sphingomonas jinjuensis</name>
    <dbReference type="NCBI Taxonomy" id="535907"/>
    <lineage>
        <taxon>Bacteria</taxon>
        <taxon>Pseudomonadati</taxon>
        <taxon>Pseudomonadota</taxon>
        <taxon>Alphaproteobacteria</taxon>
        <taxon>Sphingomonadales</taxon>
        <taxon>Sphingomonadaceae</taxon>
        <taxon>Sphingomonas</taxon>
    </lineage>
</organism>
<name>A0A840FCB9_9SPHN</name>
<proteinExistence type="predicted"/>
<dbReference type="AlphaFoldDB" id="A0A840FCB9"/>
<protein>
    <submittedName>
        <fullName evidence="1">Uncharacterized protein</fullName>
    </submittedName>
</protein>
<reference evidence="1 2" key="1">
    <citation type="submission" date="2020-08" db="EMBL/GenBank/DDBJ databases">
        <title>Genomic Encyclopedia of Type Strains, Phase IV (KMG-IV): sequencing the most valuable type-strain genomes for metagenomic binning, comparative biology and taxonomic classification.</title>
        <authorList>
            <person name="Goeker M."/>
        </authorList>
    </citation>
    <scope>NUCLEOTIDE SEQUENCE [LARGE SCALE GENOMIC DNA]</scope>
    <source>
        <strain evidence="1 2">YC6723</strain>
    </source>
</reference>
<sequence>MHERYDVIELAGAAQVSRQLPAPRRLARGSR</sequence>